<proteinExistence type="predicted"/>
<feature type="region of interest" description="Disordered" evidence="1">
    <location>
        <begin position="1"/>
        <end position="49"/>
    </location>
</feature>
<accession>D6TI38</accession>
<keyword evidence="3" id="KW-1185">Reference proteome</keyword>
<sequence>MCQLPKSCRVHAGMDSERSDLRASHAHAKHGSSNLLTMQNGHLSPSHDM</sequence>
<name>D6TI38_KTERA</name>
<gene>
    <name evidence="2" type="ORF">Krac_10624</name>
</gene>
<protein>
    <submittedName>
        <fullName evidence="2">Uncharacterized protein</fullName>
    </submittedName>
</protein>
<dbReference type="Proteomes" id="UP000004508">
    <property type="component" value="Unassembled WGS sequence"/>
</dbReference>
<dbReference type="InParanoid" id="D6TI38"/>
<feature type="compositionally biased region" description="Polar residues" evidence="1">
    <location>
        <begin position="31"/>
        <end position="43"/>
    </location>
</feature>
<dbReference type="AlphaFoldDB" id="D6TI38"/>
<evidence type="ECO:0000313" key="3">
    <source>
        <dbReference type="Proteomes" id="UP000004508"/>
    </source>
</evidence>
<comment type="caution">
    <text evidence="2">The sequence shown here is derived from an EMBL/GenBank/DDBJ whole genome shotgun (WGS) entry which is preliminary data.</text>
</comment>
<evidence type="ECO:0000256" key="1">
    <source>
        <dbReference type="SAM" id="MobiDB-lite"/>
    </source>
</evidence>
<dbReference type="EMBL" id="ADVG01000001">
    <property type="protein sequence ID" value="EFH89095.1"/>
    <property type="molecule type" value="Genomic_DNA"/>
</dbReference>
<feature type="compositionally biased region" description="Basic and acidic residues" evidence="1">
    <location>
        <begin position="12"/>
        <end position="23"/>
    </location>
</feature>
<reference evidence="2 3" key="1">
    <citation type="journal article" date="2011" name="Stand. Genomic Sci.">
        <title>Non-contiguous finished genome sequence and contextual data of the filamentous soil bacterium Ktedonobacter racemifer type strain (SOSP1-21).</title>
        <authorList>
            <person name="Chang Y.J."/>
            <person name="Land M."/>
            <person name="Hauser L."/>
            <person name="Chertkov O."/>
            <person name="Del Rio T.G."/>
            <person name="Nolan M."/>
            <person name="Copeland A."/>
            <person name="Tice H."/>
            <person name="Cheng J.F."/>
            <person name="Lucas S."/>
            <person name="Han C."/>
            <person name="Goodwin L."/>
            <person name="Pitluck S."/>
            <person name="Ivanova N."/>
            <person name="Ovchinikova G."/>
            <person name="Pati A."/>
            <person name="Chen A."/>
            <person name="Palaniappan K."/>
            <person name="Mavromatis K."/>
            <person name="Liolios K."/>
            <person name="Brettin T."/>
            <person name="Fiebig A."/>
            <person name="Rohde M."/>
            <person name="Abt B."/>
            <person name="Goker M."/>
            <person name="Detter J.C."/>
            <person name="Woyke T."/>
            <person name="Bristow J."/>
            <person name="Eisen J.A."/>
            <person name="Markowitz V."/>
            <person name="Hugenholtz P."/>
            <person name="Kyrpides N.C."/>
            <person name="Klenk H.P."/>
            <person name="Lapidus A."/>
        </authorList>
    </citation>
    <scope>NUCLEOTIDE SEQUENCE [LARGE SCALE GENOMIC DNA]</scope>
    <source>
        <strain evidence="3">DSM 44963</strain>
    </source>
</reference>
<dbReference type="STRING" id="485913.Krac_10624"/>
<evidence type="ECO:0000313" key="2">
    <source>
        <dbReference type="EMBL" id="EFH89095.1"/>
    </source>
</evidence>
<organism evidence="2 3">
    <name type="scientific">Ktedonobacter racemifer DSM 44963</name>
    <dbReference type="NCBI Taxonomy" id="485913"/>
    <lineage>
        <taxon>Bacteria</taxon>
        <taxon>Bacillati</taxon>
        <taxon>Chloroflexota</taxon>
        <taxon>Ktedonobacteria</taxon>
        <taxon>Ktedonobacterales</taxon>
        <taxon>Ktedonobacteraceae</taxon>
        <taxon>Ktedonobacter</taxon>
    </lineage>
</organism>